<dbReference type="InterPro" id="IPR009003">
    <property type="entry name" value="Peptidase_S1_PA"/>
</dbReference>
<dbReference type="InterPro" id="IPR001254">
    <property type="entry name" value="Trypsin_dom"/>
</dbReference>
<dbReference type="PROSITE" id="PS00022">
    <property type="entry name" value="EGF_1"/>
    <property type="match status" value="1"/>
</dbReference>
<proteinExistence type="predicted"/>
<dbReference type="InterPro" id="IPR033116">
    <property type="entry name" value="TRYPSIN_SER"/>
</dbReference>
<dbReference type="Gene3D" id="2.40.20.10">
    <property type="entry name" value="Plasminogen Kringle 4"/>
    <property type="match status" value="1"/>
</dbReference>
<feature type="disulfide bond" evidence="10">
    <location>
        <begin position="58"/>
        <end position="67"/>
    </location>
</feature>
<dbReference type="PROSITE" id="PS50026">
    <property type="entry name" value="EGF_3"/>
    <property type="match status" value="1"/>
</dbReference>
<evidence type="ECO:0000256" key="9">
    <source>
        <dbReference type="ARBA" id="ARBA00038868"/>
    </source>
</evidence>
<dbReference type="FunFam" id="2.40.10.10:FF:000003">
    <property type="entry name" value="Transmembrane serine protease 3"/>
    <property type="match status" value="1"/>
</dbReference>
<dbReference type="InterPro" id="IPR038178">
    <property type="entry name" value="Kringle_sf"/>
</dbReference>
<comment type="catalytic activity">
    <reaction evidence="8">
        <text>Preferential cleavage: Arg-|-Xaa, Lys-|-Xaa.</text>
        <dbReference type="EC" id="3.4.21.4"/>
    </reaction>
</comment>
<dbReference type="CDD" id="cd00108">
    <property type="entry name" value="KR"/>
    <property type="match status" value="1"/>
</dbReference>
<feature type="chain" id="PRO_5044741795" description="trypsin" evidence="13">
    <location>
        <begin position="20"/>
        <end position="458"/>
    </location>
</feature>
<gene>
    <name evidence="17" type="ORF">ACEWY4_026292</name>
</gene>
<dbReference type="SUPFAM" id="SSF50494">
    <property type="entry name" value="Trypsin-like serine proteases"/>
    <property type="match status" value="1"/>
</dbReference>
<dbReference type="InterPro" id="IPR050127">
    <property type="entry name" value="Serine_Proteases_S1"/>
</dbReference>
<dbReference type="InterPro" id="IPR013806">
    <property type="entry name" value="Kringle-like"/>
</dbReference>
<evidence type="ECO:0000256" key="2">
    <source>
        <dbReference type="ARBA" id="ARBA00022525"/>
    </source>
</evidence>
<dbReference type="Proteomes" id="UP001591681">
    <property type="component" value="Unassembled WGS sequence"/>
</dbReference>
<dbReference type="Gene3D" id="2.10.25.10">
    <property type="entry name" value="Laminin"/>
    <property type="match status" value="1"/>
</dbReference>
<dbReference type="EMBL" id="JBHFQA010000023">
    <property type="protein sequence ID" value="KAL2078607.1"/>
    <property type="molecule type" value="Genomic_DNA"/>
</dbReference>
<evidence type="ECO:0000256" key="12">
    <source>
        <dbReference type="RuleBase" id="RU363034"/>
    </source>
</evidence>
<keyword evidence="3 11" id="KW-0420">Kringle</keyword>
<keyword evidence="2" id="KW-0964">Secreted</keyword>
<keyword evidence="10" id="KW-0245">EGF-like domain</keyword>
<dbReference type="PANTHER" id="PTHR24264">
    <property type="entry name" value="TRYPSIN-RELATED"/>
    <property type="match status" value="1"/>
</dbReference>
<dbReference type="GO" id="GO:0004252">
    <property type="term" value="F:serine-type endopeptidase activity"/>
    <property type="evidence" value="ECO:0007669"/>
    <property type="project" value="UniProtKB-EC"/>
</dbReference>
<feature type="signal peptide" evidence="13">
    <location>
        <begin position="1"/>
        <end position="19"/>
    </location>
</feature>
<feature type="domain" description="EGF-like" evidence="14">
    <location>
        <begin position="30"/>
        <end position="68"/>
    </location>
</feature>
<evidence type="ECO:0000256" key="5">
    <source>
        <dbReference type="ARBA" id="ARBA00022801"/>
    </source>
</evidence>
<evidence type="ECO:0000259" key="14">
    <source>
        <dbReference type="PROSITE" id="PS50026"/>
    </source>
</evidence>
<keyword evidence="5 12" id="KW-0378">Hydrolase</keyword>
<feature type="domain" description="Kringle" evidence="15">
    <location>
        <begin position="80"/>
        <end position="153"/>
    </location>
</feature>
<evidence type="ECO:0000256" key="6">
    <source>
        <dbReference type="ARBA" id="ARBA00022825"/>
    </source>
</evidence>
<dbReference type="PROSITE" id="PS00021">
    <property type="entry name" value="KRINGLE_1"/>
    <property type="match status" value="1"/>
</dbReference>
<sequence length="458" mass="50332">MKLIFCLIATLTLIPTTSTILLRERRQNVYMFRTGLTPPCLNGGTSLAHEGEHLLCICPSRFSGEYCEKASSSPTAPPSSCYAGMGLYYRGTEARSRTGRRCLTWNTGTSEGWLLDGLGRHNYCRNPDYSRKPWCYVKTSIGVLKEYCNIPPCVTFSEPTRLPFPSKPDIVGPSFPQPNKPSTEPTCGDRQTKLLKIVGGSVTPVQSQPWMAAIFWTTSSRRTAFLCGGSLIAPCWVLTAAHCFPDGQNTKTSKVSVILGKNAINETDVMSEQKFDVTEVIVHEEYDNSQGSFNNDIALLRIRSTIGQCAKDTKTVRTVCLPVANQAVPSGDTCEIAGYGKEKEGLWYYSQYLREGKVDIISQDVCSSKTYYGNMITDNMFCAGSPNWSTDACKGDSGGPLVCGVSGRMVLFGVISWGDGCARAFRPGVYTRVSNYNSWIAKHMGRPSSKVDTTHLLE</sequence>
<evidence type="ECO:0000313" key="18">
    <source>
        <dbReference type="Proteomes" id="UP001591681"/>
    </source>
</evidence>
<evidence type="ECO:0000256" key="10">
    <source>
        <dbReference type="PROSITE-ProRule" id="PRU00076"/>
    </source>
</evidence>
<keyword evidence="7 10" id="KW-1015">Disulfide bond</keyword>
<dbReference type="SMART" id="SM00020">
    <property type="entry name" value="Tryp_SPc"/>
    <property type="match status" value="1"/>
</dbReference>
<protein>
    <recommendedName>
        <fullName evidence="9">trypsin</fullName>
        <ecNumber evidence="9">3.4.21.4</ecNumber>
    </recommendedName>
</protein>
<evidence type="ECO:0000256" key="4">
    <source>
        <dbReference type="ARBA" id="ARBA00022670"/>
    </source>
</evidence>
<name>A0ABD1IUF1_9TELE</name>
<dbReference type="GO" id="GO:0005576">
    <property type="term" value="C:extracellular region"/>
    <property type="evidence" value="ECO:0007669"/>
    <property type="project" value="UniProtKB-SubCell"/>
</dbReference>
<dbReference type="PANTHER" id="PTHR24264:SF63">
    <property type="entry name" value="PLASMINOGEN ACTIVATOR, UROKINASE B"/>
    <property type="match status" value="1"/>
</dbReference>
<dbReference type="PRINTS" id="PR00722">
    <property type="entry name" value="CHYMOTRYPSIN"/>
</dbReference>
<evidence type="ECO:0000256" key="3">
    <source>
        <dbReference type="ARBA" id="ARBA00022572"/>
    </source>
</evidence>
<dbReference type="CDD" id="cd00190">
    <property type="entry name" value="Tryp_SPc"/>
    <property type="match status" value="1"/>
</dbReference>
<comment type="subcellular location">
    <subcellularLocation>
        <location evidence="1">Secreted</location>
        <location evidence="1">Extracellular space</location>
    </subcellularLocation>
</comment>
<dbReference type="InterPro" id="IPR001314">
    <property type="entry name" value="Peptidase_S1A"/>
</dbReference>
<reference evidence="17 18" key="1">
    <citation type="submission" date="2024-09" db="EMBL/GenBank/DDBJ databases">
        <title>A chromosome-level genome assembly of Gray's grenadier anchovy, Coilia grayii.</title>
        <authorList>
            <person name="Fu Z."/>
        </authorList>
    </citation>
    <scope>NUCLEOTIDE SEQUENCE [LARGE SCALE GENOMIC DNA]</scope>
    <source>
        <strain evidence="17">G4</strain>
        <tissue evidence="17">Muscle</tissue>
    </source>
</reference>
<dbReference type="EC" id="3.4.21.4" evidence="9"/>
<dbReference type="Gene3D" id="2.40.10.10">
    <property type="entry name" value="Trypsin-like serine proteases"/>
    <property type="match status" value="2"/>
</dbReference>
<evidence type="ECO:0000256" key="1">
    <source>
        <dbReference type="ARBA" id="ARBA00004239"/>
    </source>
</evidence>
<organism evidence="17 18">
    <name type="scientific">Coilia grayii</name>
    <name type="common">Gray's grenadier anchovy</name>
    <dbReference type="NCBI Taxonomy" id="363190"/>
    <lineage>
        <taxon>Eukaryota</taxon>
        <taxon>Metazoa</taxon>
        <taxon>Chordata</taxon>
        <taxon>Craniata</taxon>
        <taxon>Vertebrata</taxon>
        <taxon>Euteleostomi</taxon>
        <taxon>Actinopterygii</taxon>
        <taxon>Neopterygii</taxon>
        <taxon>Teleostei</taxon>
        <taxon>Clupei</taxon>
        <taxon>Clupeiformes</taxon>
        <taxon>Clupeoidei</taxon>
        <taxon>Engraulidae</taxon>
        <taxon>Coilinae</taxon>
        <taxon>Coilia</taxon>
    </lineage>
</organism>
<evidence type="ECO:0000256" key="11">
    <source>
        <dbReference type="PROSITE-ProRule" id="PRU00121"/>
    </source>
</evidence>
<dbReference type="AlphaFoldDB" id="A0ABD1IUF1"/>
<evidence type="ECO:0000256" key="8">
    <source>
        <dbReference type="ARBA" id="ARBA00036320"/>
    </source>
</evidence>
<keyword evidence="4 12" id="KW-0645">Protease</keyword>
<dbReference type="SMART" id="SM00130">
    <property type="entry name" value="KR"/>
    <property type="match status" value="1"/>
</dbReference>
<dbReference type="InterPro" id="IPR000001">
    <property type="entry name" value="Kringle"/>
</dbReference>
<dbReference type="GO" id="GO:0006508">
    <property type="term" value="P:proteolysis"/>
    <property type="evidence" value="ECO:0007669"/>
    <property type="project" value="UniProtKB-KW"/>
</dbReference>
<keyword evidence="13" id="KW-0732">Signal</keyword>
<keyword evidence="6 12" id="KW-0720">Serine protease</keyword>
<dbReference type="InterPro" id="IPR018056">
    <property type="entry name" value="Kringle_CS"/>
</dbReference>
<dbReference type="InterPro" id="IPR000742">
    <property type="entry name" value="EGF"/>
</dbReference>
<evidence type="ECO:0000256" key="13">
    <source>
        <dbReference type="SAM" id="SignalP"/>
    </source>
</evidence>
<dbReference type="PROSITE" id="PS50070">
    <property type="entry name" value="KRINGLE_2"/>
    <property type="match status" value="1"/>
</dbReference>
<feature type="domain" description="Peptidase S1" evidence="16">
    <location>
        <begin position="197"/>
        <end position="445"/>
    </location>
</feature>
<evidence type="ECO:0000259" key="15">
    <source>
        <dbReference type="PROSITE" id="PS50070"/>
    </source>
</evidence>
<dbReference type="Pfam" id="PF00089">
    <property type="entry name" value="Trypsin"/>
    <property type="match status" value="1"/>
</dbReference>
<dbReference type="InterPro" id="IPR018114">
    <property type="entry name" value="TRYPSIN_HIS"/>
</dbReference>
<dbReference type="InterPro" id="IPR043504">
    <property type="entry name" value="Peptidase_S1_PA_chymotrypsin"/>
</dbReference>
<comment type="caution">
    <text evidence="17">The sequence shown here is derived from an EMBL/GenBank/DDBJ whole genome shotgun (WGS) entry which is preliminary data.</text>
</comment>
<dbReference type="PROSITE" id="PS00135">
    <property type="entry name" value="TRYPSIN_SER"/>
    <property type="match status" value="1"/>
</dbReference>
<keyword evidence="18" id="KW-1185">Reference proteome</keyword>
<dbReference type="Pfam" id="PF00051">
    <property type="entry name" value="Kringle"/>
    <property type="match status" value="1"/>
</dbReference>
<evidence type="ECO:0000313" key="17">
    <source>
        <dbReference type="EMBL" id="KAL2078607.1"/>
    </source>
</evidence>
<comment type="caution">
    <text evidence="10">Lacks conserved residue(s) required for the propagation of feature annotation.</text>
</comment>
<evidence type="ECO:0000256" key="7">
    <source>
        <dbReference type="ARBA" id="ARBA00023157"/>
    </source>
</evidence>
<accession>A0ABD1IUF1</accession>
<dbReference type="PROSITE" id="PS50240">
    <property type="entry name" value="TRYPSIN_DOM"/>
    <property type="match status" value="1"/>
</dbReference>
<dbReference type="PROSITE" id="PS00134">
    <property type="entry name" value="TRYPSIN_HIS"/>
    <property type="match status" value="1"/>
</dbReference>
<dbReference type="SUPFAM" id="SSF57440">
    <property type="entry name" value="Kringle-like"/>
    <property type="match status" value="1"/>
</dbReference>
<evidence type="ECO:0000259" key="16">
    <source>
        <dbReference type="PROSITE" id="PS50240"/>
    </source>
</evidence>
<dbReference type="PRINTS" id="PR00018">
    <property type="entry name" value="KRINGLE"/>
</dbReference>